<organism evidence="7 8">
    <name type="scientific">Frisingicoccus caecimuris</name>
    <dbReference type="NCBI Taxonomy" id="1796636"/>
    <lineage>
        <taxon>Bacteria</taxon>
        <taxon>Bacillati</taxon>
        <taxon>Bacillota</taxon>
        <taxon>Clostridia</taxon>
        <taxon>Lachnospirales</taxon>
        <taxon>Lachnospiraceae</taxon>
        <taxon>Frisingicoccus</taxon>
    </lineage>
</organism>
<dbReference type="InterPro" id="IPR029063">
    <property type="entry name" value="SAM-dependent_MTases_sf"/>
</dbReference>
<evidence type="ECO:0000259" key="6">
    <source>
        <dbReference type="Pfam" id="PF01555"/>
    </source>
</evidence>
<comment type="caution">
    <text evidence="7">The sequence shown here is derived from an EMBL/GenBank/DDBJ whole genome shotgun (WGS) entry which is preliminary data.</text>
</comment>
<proteinExistence type="inferred from homology"/>
<evidence type="ECO:0000313" key="8">
    <source>
        <dbReference type="Proteomes" id="UP000295711"/>
    </source>
</evidence>
<dbReference type="SUPFAM" id="SSF53335">
    <property type="entry name" value="S-adenosyl-L-methionine-dependent methyltransferases"/>
    <property type="match status" value="1"/>
</dbReference>
<protein>
    <recommendedName>
        <fullName evidence="5">Methyltransferase</fullName>
        <ecNumber evidence="5">2.1.1.-</ecNumber>
    </recommendedName>
</protein>
<dbReference type="PROSITE" id="PS00092">
    <property type="entry name" value="N6_MTASE"/>
    <property type="match status" value="1"/>
</dbReference>
<reference evidence="7 8" key="1">
    <citation type="submission" date="2019-03" db="EMBL/GenBank/DDBJ databases">
        <title>Genomic Encyclopedia of Type Strains, Phase IV (KMG-IV): sequencing the most valuable type-strain genomes for metagenomic binning, comparative biology and taxonomic classification.</title>
        <authorList>
            <person name="Goeker M."/>
        </authorList>
    </citation>
    <scope>NUCLEOTIDE SEQUENCE [LARGE SCALE GENOMIC DNA]</scope>
    <source>
        <strain evidence="7 8">DSM 28559</strain>
    </source>
</reference>
<comment type="similarity">
    <text evidence="1 5">Belongs to the N(4)/N(6)-methyltransferase family.</text>
</comment>
<dbReference type="Proteomes" id="UP000295711">
    <property type="component" value="Unassembled WGS sequence"/>
</dbReference>
<evidence type="ECO:0000313" key="7">
    <source>
        <dbReference type="EMBL" id="TCO85123.1"/>
    </source>
</evidence>
<dbReference type="PANTHER" id="PTHR13370">
    <property type="entry name" value="RNA METHYLASE-RELATED"/>
    <property type="match status" value="1"/>
</dbReference>
<dbReference type="Gene3D" id="3.40.50.150">
    <property type="entry name" value="Vaccinia Virus protein VP39"/>
    <property type="match status" value="1"/>
</dbReference>
<feature type="domain" description="DNA methylase N-4/N-6" evidence="6">
    <location>
        <begin position="31"/>
        <end position="257"/>
    </location>
</feature>
<sequence>MRKETECLDLRNQIYCMDCMELMAHIPDNFVSLILTDPPYGIAYQNHFARQPHEILDGDHGIDYERFAWESYRILRDNSHAYFFTRFDCYSFHYDCLRKAGFTVKNCLVVEKGTLGGIGDLKGSYANNSEWIIFCQKGRRLFQQTQLLENRKKEGTLFHKGREPSKKYKTRFPACWFGEEYPKATYNATWQKKHGIYHPTVKNVEFLSWLIQISSTRKELVFDGFMGTGSTALAALANGRDYLGAEINEAYFKITQKRIKEVFSNV</sequence>
<dbReference type="GO" id="GO:0009307">
    <property type="term" value="P:DNA restriction-modification system"/>
    <property type="evidence" value="ECO:0007669"/>
    <property type="project" value="UniProtKB-KW"/>
</dbReference>
<keyword evidence="2 7" id="KW-0489">Methyltransferase</keyword>
<dbReference type="InterPro" id="IPR002052">
    <property type="entry name" value="DNA_methylase_N6_adenine_CS"/>
</dbReference>
<dbReference type="AlphaFoldDB" id="A0A4R2LXR8"/>
<gene>
    <name evidence="7" type="ORF">EV212_104178</name>
</gene>
<dbReference type="GO" id="GO:0008170">
    <property type="term" value="F:N-methyltransferase activity"/>
    <property type="evidence" value="ECO:0007669"/>
    <property type="project" value="InterPro"/>
</dbReference>
<dbReference type="InterPro" id="IPR001091">
    <property type="entry name" value="RM_Methyltransferase"/>
</dbReference>
<dbReference type="GO" id="GO:0032259">
    <property type="term" value="P:methylation"/>
    <property type="evidence" value="ECO:0007669"/>
    <property type="project" value="UniProtKB-KW"/>
</dbReference>
<dbReference type="EMBL" id="SLXA01000004">
    <property type="protein sequence ID" value="TCO85123.1"/>
    <property type="molecule type" value="Genomic_DNA"/>
</dbReference>
<dbReference type="InterPro" id="IPR002941">
    <property type="entry name" value="DNA_methylase_N4/N6"/>
</dbReference>
<evidence type="ECO:0000256" key="5">
    <source>
        <dbReference type="RuleBase" id="RU362026"/>
    </source>
</evidence>
<accession>A0A4R2LXR8</accession>
<evidence type="ECO:0000256" key="2">
    <source>
        <dbReference type="ARBA" id="ARBA00022603"/>
    </source>
</evidence>
<evidence type="ECO:0000256" key="1">
    <source>
        <dbReference type="ARBA" id="ARBA00006594"/>
    </source>
</evidence>
<dbReference type="PRINTS" id="PR00508">
    <property type="entry name" value="S21N4MTFRASE"/>
</dbReference>
<dbReference type="Pfam" id="PF01555">
    <property type="entry name" value="N6_N4_Mtase"/>
    <property type="match status" value="1"/>
</dbReference>
<keyword evidence="3 7" id="KW-0808">Transferase</keyword>
<dbReference type="GO" id="GO:0003677">
    <property type="term" value="F:DNA binding"/>
    <property type="evidence" value="ECO:0007669"/>
    <property type="project" value="InterPro"/>
</dbReference>
<evidence type="ECO:0000256" key="4">
    <source>
        <dbReference type="ARBA" id="ARBA00022747"/>
    </source>
</evidence>
<keyword evidence="8" id="KW-1185">Reference proteome</keyword>
<keyword evidence="4" id="KW-0680">Restriction system</keyword>
<evidence type="ECO:0000256" key="3">
    <source>
        <dbReference type="ARBA" id="ARBA00022679"/>
    </source>
</evidence>
<dbReference type="GO" id="GO:0005737">
    <property type="term" value="C:cytoplasm"/>
    <property type="evidence" value="ECO:0007669"/>
    <property type="project" value="TreeGrafter"/>
</dbReference>
<dbReference type="EC" id="2.1.1.-" evidence="5"/>
<dbReference type="PANTHER" id="PTHR13370:SF3">
    <property type="entry name" value="TRNA (GUANINE(10)-N2)-METHYLTRANSFERASE HOMOLOG"/>
    <property type="match status" value="1"/>
</dbReference>
<name>A0A4R2LXR8_9FIRM</name>